<reference evidence="1 2" key="1">
    <citation type="submission" date="2017-01" db="EMBL/GenBank/DDBJ databases">
        <title>Bacillus cereus isolates.</title>
        <authorList>
            <person name="Beno S.M."/>
        </authorList>
    </citation>
    <scope>NUCLEOTIDE SEQUENCE [LARGE SCALE GENOMIC DNA]</scope>
    <source>
        <strain evidence="1 2">FSL W7-1108</strain>
    </source>
</reference>
<gene>
    <name evidence="1" type="ORF">BW900_25625</name>
</gene>
<comment type="caution">
    <text evidence="1">The sequence shown here is derived from an EMBL/GenBank/DDBJ whole genome shotgun (WGS) entry which is preliminary data.</text>
</comment>
<proteinExistence type="predicted"/>
<protein>
    <submittedName>
        <fullName evidence="1">Uncharacterized protein</fullName>
    </submittedName>
</protein>
<sequence length="83" mass="10054">MAYAILFFVVEIYDIYISNKDSLKSTIEEIKAYSKTYENDKVTVIDLRKSHSRYLDQEPYYRLKEIQRILEEKIVGFFEDEEE</sequence>
<evidence type="ECO:0000313" key="1">
    <source>
        <dbReference type="EMBL" id="OOR03704.1"/>
    </source>
</evidence>
<dbReference type="EMBL" id="MUAI01000036">
    <property type="protein sequence ID" value="OOR03704.1"/>
    <property type="molecule type" value="Genomic_DNA"/>
</dbReference>
<evidence type="ECO:0000313" key="2">
    <source>
        <dbReference type="Proteomes" id="UP000190696"/>
    </source>
</evidence>
<accession>A0A1S9T114</accession>
<organism evidence="1 2">
    <name type="scientific">Bacillus mycoides</name>
    <dbReference type="NCBI Taxonomy" id="1405"/>
    <lineage>
        <taxon>Bacteria</taxon>
        <taxon>Bacillati</taxon>
        <taxon>Bacillota</taxon>
        <taxon>Bacilli</taxon>
        <taxon>Bacillales</taxon>
        <taxon>Bacillaceae</taxon>
        <taxon>Bacillus</taxon>
        <taxon>Bacillus cereus group</taxon>
    </lineage>
</organism>
<name>A0A1S9T114_BACMY</name>
<dbReference type="Proteomes" id="UP000190696">
    <property type="component" value="Unassembled WGS sequence"/>
</dbReference>
<dbReference type="AlphaFoldDB" id="A0A1S9T114"/>